<proteinExistence type="predicted"/>
<dbReference type="EMBL" id="JBHTAP010000001">
    <property type="protein sequence ID" value="MFC7235703.1"/>
    <property type="molecule type" value="Genomic_DNA"/>
</dbReference>
<evidence type="ECO:0000313" key="4">
    <source>
        <dbReference type="Proteomes" id="UP001596398"/>
    </source>
</evidence>
<dbReference type="InterPro" id="IPR000835">
    <property type="entry name" value="HTH_MarR-typ"/>
</dbReference>
<dbReference type="Gene3D" id="1.10.10.10">
    <property type="entry name" value="Winged helix-like DNA-binding domain superfamily/Winged helix DNA-binding domain"/>
    <property type="match status" value="1"/>
</dbReference>
<dbReference type="InterPro" id="IPR036390">
    <property type="entry name" value="WH_DNA-bd_sf"/>
</dbReference>
<evidence type="ECO:0000256" key="1">
    <source>
        <dbReference type="SAM" id="MobiDB-lite"/>
    </source>
</evidence>
<keyword evidence="4" id="KW-1185">Reference proteome</keyword>
<feature type="region of interest" description="Disordered" evidence="1">
    <location>
        <begin position="1"/>
        <end position="21"/>
    </location>
</feature>
<name>A0ABD5ZQI8_9EURY</name>
<dbReference type="GeneID" id="79267400"/>
<dbReference type="RefSeq" id="WP_276233842.1">
    <property type="nucleotide sequence ID" value="NZ_CP119802.1"/>
</dbReference>
<dbReference type="AlphaFoldDB" id="A0ABD5ZQI8"/>
<dbReference type="GO" id="GO:0006355">
    <property type="term" value="P:regulation of DNA-templated transcription"/>
    <property type="evidence" value="ECO:0007669"/>
    <property type="project" value="UniProtKB-ARBA"/>
</dbReference>
<feature type="domain" description="HTH marR-type" evidence="2">
    <location>
        <begin position="26"/>
        <end position="82"/>
    </location>
</feature>
<feature type="compositionally biased region" description="Polar residues" evidence="1">
    <location>
        <begin position="1"/>
        <end position="13"/>
    </location>
</feature>
<evidence type="ECO:0000313" key="3">
    <source>
        <dbReference type="EMBL" id="MFC7235703.1"/>
    </source>
</evidence>
<sequence>MSATTEKSTSDTPMSDPEFRDRLRELPPSAKLVATVLDGSSPLSQGQLAEESLLPDRTVRYALNRLEEEDLVESRYSFHDARKQVYFLAN</sequence>
<dbReference type="Pfam" id="PF12802">
    <property type="entry name" value="MarR_2"/>
    <property type="match status" value="1"/>
</dbReference>
<protein>
    <submittedName>
        <fullName evidence="3">MarR family transcriptional regulator</fullName>
    </submittedName>
</protein>
<dbReference type="Proteomes" id="UP001596398">
    <property type="component" value="Unassembled WGS sequence"/>
</dbReference>
<accession>A0ABD5ZQI8</accession>
<comment type="caution">
    <text evidence="3">The sequence shown here is derived from an EMBL/GenBank/DDBJ whole genome shotgun (WGS) entry which is preliminary data.</text>
</comment>
<organism evidence="3 4">
    <name type="scientific">Halosegnis marinus</name>
    <dbReference type="NCBI Taxonomy" id="3034023"/>
    <lineage>
        <taxon>Archaea</taxon>
        <taxon>Methanobacteriati</taxon>
        <taxon>Methanobacteriota</taxon>
        <taxon>Stenosarchaea group</taxon>
        <taxon>Halobacteria</taxon>
        <taxon>Halobacteriales</taxon>
        <taxon>Natronomonadaceae</taxon>
        <taxon>Halosegnis</taxon>
    </lineage>
</organism>
<evidence type="ECO:0000259" key="2">
    <source>
        <dbReference type="Pfam" id="PF12802"/>
    </source>
</evidence>
<reference evidence="3 4" key="1">
    <citation type="journal article" date="2019" name="Int. J. Syst. Evol. Microbiol.">
        <title>The Global Catalogue of Microorganisms (GCM) 10K type strain sequencing project: providing services to taxonomists for standard genome sequencing and annotation.</title>
        <authorList>
            <consortium name="The Broad Institute Genomics Platform"/>
            <consortium name="The Broad Institute Genome Sequencing Center for Infectious Disease"/>
            <person name="Wu L."/>
            <person name="Ma J."/>
        </authorList>
    </citation>
    <scope>NUCLEOTIDE SEQUENCE [LARGE SCALE GENOMIC DNA]</scope>
    <source>
        <strain evidence="3 4">DT85</strain>
    </source>
</reference>
<dbReference type="InterPro" id="IPR036388">
    <property type="entry name" value="WH-like_DNA-bd_sf"/>
</dbReference>
<dbReference type="SUPFAM" id="SSF46785">
    <property type="entry name" value="Winged helix' DNA-binding domain"/>
    <property type="match status" value="1"/>
</dbReference>
<gene>
    <name evidence="3" type="ORF">ACFQJ4_10290</name>
</gene>